<feature type="region of interest" description="Disordered" evidence="1">
    <location>
        <begin position="314"/>
        <end position="501"/>
    </location>
</feature>
<dbReference type="KEGG" id="ffu:CLAFUR5_00047"/>
<evidence type="ECO:0000256" key="1">
    <source>
        <dbReference type="SAM" id="MobiDB-lite"/>
    </source>
</evidence>
<feature type="region of interest" description="Disordered" evidence="1">
    <location>
        <begin position="875"/>
        <end position="979"/>
    </location>
</feature>
<gene>
    <name evidence="3" type="ORF">CLAFUR5_00047</name>
</gene>
<reference evidence="3" key="1">
    <citation type="submission" date="2021-12" db="EMBL/GenBank/DDBJ databases">
        <authorList>
            <person name="Zaccaron A."/>
            <person name="Stergiopoulos I."/>
        </authorList>
    </citation>
    <scope>NUCLEOTIDE SEQUENCE</scope>
    <source>
        <strain evidence="3">Race5_Kim</strain>
    </source>
</reference>
<evidence type="ECO:0000313" key="3">
    <source>
        <dbReference type="EMBL" id="UJO11495.1"/>
    </source>
</evidence>
<accession>A0A9Q8L5Z0</accession>
<feature type="transmembrane region" description="Helical" evidence="2">
    <location>
        <begin position="98"/>
        <end position="116"/>
    </location>
</feature>
<feature type="compositionally biased region" description="Gly residues" evidence="1">
    <location>
        <begin position="359"/>
        <end position="369"/>
    </location>
</feature>
<feature type="transmembrane region" description="Helical" evidence="2">
    <location>
        <begin position="128"/>
        <end position="148"/>
    </location>
</feature>
<feature type="region of interest" description="Disordered" evidence="1">
    <location>
        <begin position="793"/>
        <end position="859"/>
    </location>
</feature>
<organism evidence="3 4">
    <name type="scientific">Passalora fulva</name>
    <name type="common">Tomato leaf mold</name>
    <name type="synonym">Cladosporium fulvum</name>
    <dbReference type="NCBI Taxonomy" id="5499"/>
    <lineage>
        <taxon>Eukaryota</taxon>
        <taxon>Fungi</taxon>
        <taxon>Dikarya</taxon>
        <taxon>Ascomycota</taxon>
        <taxon>Pezizomycotina</taxon>
        <taxon>Dothideomycetes</taxon>
        <taxon>Dothideomycetidae</taxon>
        <taxon>Mycosphaerellales</taxon>
        <taxon>Mycosphaerellaceae</taxon>
        <taxon>Fulvia</taxon>
    </lineage>
</organism>
<sequence>MISIIDLMIILALLWSLYAISCFFPSTRQVCILLAIAIIALYGLWIYIRAEVVARVMRLHRRVQLEVEMACGGVAPRVRATVDRFEALVRGVYEIPRWQKGLAVAVVVVTAYVLGLRHAWKNDDERTVEVLIAVPNWILVVLLGWFTLFQEHGADDAKPQREAPTTTPVPETVESPADKRQREHEAKNAKMLKAWREQQERDEWIEAQRDGLGRLPLWLEAERSPRASEYGVHRPKPIVFPEDRPPAPKPTPTVYVPPKPIETPPVVEAKVCDEHAHQHARRDLQRTLGIDETPLSCAENCPWEKKKELEYPNVAPVAGGKRPLPPNFGDDGKEERPPKSPRTVGPSPSSFGVPPGWKPGSGDGTNGTGGDHKSSGGKQGKPDGGVPGSDDSKTGGISQPGDGKTGGEGPKPSQSIGGTSEQDQPMPDDDTTGDEGARPSQSTGDAPQQDEPMPDDGTTGDEGPKPSQSTGGTSEQEKPKPDDATTGSAGSSAFPRQPKGLTTSYHFDYQQLWIASGRAPITPFGNYPGVSAGKDENVDMGAAQSTALPQMPNDGGSQKPKWNFESEPKPSTSGNGAAQGSASFGASSTTNGATSGLNAKPAPSFGPQTHPAPTGPPGNRPNPFLVAPVKSKKWTAQLLNYGEPASHNREKSASQNRNVIRGDLGHFLALFANIDPKAPWLSTTPPMDQEAFNHECHQLWFALTQITTWVYSKDIKVNHKNIKVWDSDKIGPCRPSTVNECYMGVQPNIWDLRVKLRAVYDANTSLEGLKKAIDELDLLHDWYMNEVAKHKASSSASSTTLGGPPKPNGPGNGGVAPEKPNPFASMLPGNLTGAHPANAAGNSAQGSGAGTSSSKAGAQRSIDPFAASHAPDKTAVHPANAAGTSQGANRPSDNASASSQLGSSKFGSKGQAGSSNVGGGAHSSQNTFGSSGTAPGGRAAGGNGGSQGQQQPSAGKKPTPAAPSGSTGQQPVANPLLSLNDVKEERKVVGQWTSRIGESFLPCKTSVKKMSSVDRGKEVRQTIKRLAWICEWCTPDCQWDMNRIGSRGQAQTFLGRGERLAAIWDYMDGIDVEASLKESCQSALDDLRDLLKARDWLK</sequence>
<proteinExistence type="predicted"/>
<feature type="region of interest" description="Disordered" evidence="1">
    <location>
        <begin position="545"/>
        <end position="626"/>
    </location>
</feature>
<keyword evidence="2" id="KW-0812">Transmembrane</keyword>
<feature type="compositionally biased region" description="Low complexity" evidence="1">
    <location>
        <begin position="344"/>
        <end position="355"/>
    </location>
</feature>
<feature type="compositionally biased region" description="Basic and acidic residues" evidence="1">
    <location>
        <begin position="176"/>
        <end position="188"/>
    </location>
</feature>
<keyword evidence="2" id="KW-0472">Membrane</keyword>
<name>A0A9Q8L5Z0_PASFU</name>
<feature type="region of interest" description="Disordered" evidence="1">
    <location>
        <begin position="155"/>
        <end position="188"/>
    </location>
</feature>
<keyword evidence="2" id="KW-1133">Transmembrane helix</keyword>
<keyword evidence="4" id="KW-1185">Reference proteome</keyword>
<dbReference type="EMBL" id="CP090163">
    <property type="protein sequence ID" value="UJO11495.1"/>
    <property type="molecule type" value="Genomic_DNA"/>
</dbReference>
<feature type="transmembrane region" description="Helical" evidence="2">
    <location>
        <begin position="31"/>
        <end position="48"/>
    </location>
</feature>
<feature type="compositionally biased region" description="Pro residues" evidence="1">
    <location>
        <begin position="247"/>
        <end position="259"/>
    </location>
</feature>
<feature type="compositionally biased region" description="Low complexity" evidence="1">
    <location>
        <begin position="837"/>
        <end position="859"/>
    </location>
</feature>
<reference evidence="3" key="2">
    <citation type="journal article" date="2022" name="Microb. Genom.">
        <title>A chromosome-scale genome assembly of the tomato pathogen Cladosporium fulvum reveals a compartmentalized genome architecture and the presence of a dispensable chromosome.</title>
        <authorList>
            <person name="Zaccaron A.Z."/>
            <person name="Chen L.H."/>
            <person name="Samaras A."/>
            <person name="Stergiopoulos I."/>
        </authorList>
    </citation>
    <scope>NUCLEOTIDE SEQUENCE</scope>
    <source>
        <strain evidence="3">Race5_Kim</strain>
    </source>
</reference>
<feature type="compositionally biased region" description="Gly residues" evidence="1">
    <location>
        <begin position="934"/>
        <end position="947"/>
    </location>
</feature>
<feature type="compositionally biased region" description="Polar residues" evidence="1">
    <location>
        <begin position="412"/>
        <end position="423"/>
    </location>
</feature>
<feature type="compositionally biased region" description="Polar residues" evidence="1">
    <location>
        <begin position="882"/>
        <end position="915"/>
    </location>
</feature>
<feature type="compositionally biased region" description="Low complexity" evidence="1">
    <location>
        <begin position="793"/>
        <end position="803"/>
    </location>
</feature>
<dbReference type="Proteomes" id="UP000756132">
    <property type="component" value="Chromosome 1"/>
</dbReference>
<feature type="compositionally biased region" description="Low complexity" evidence="1">
    <location>
        <begin position="164"/>
        <end position="175"/>
    </location>
</feature>
<feature type="compositionally biased region" description="Low complexity" evidence="1">
    <location>
        <begin position="571"/>
        <end position="596"/>
    </location>
</feature>
<protein>
    <submittedName>
        <fullName evidence="3">Uncharacterized protein</fullName>
    </submittedName>
</protein>
<feature type="compositionally biased region" description="Gly residues" evidence="1">
    <location>
        <begin position="377"/>
        <end position="387"/>
    </location>
</feature>
<evidence type="ECO:0000313" key="4">
    <source>
        <dbReference type="Proteomes" id="UP000756132"/>
    </source>
</evidence>
<evidence type="ECO:0000256" key="2">
    <source>
        <dbReference type="SAM" id="Phobius"/>
    </source>
</evidence>
<dbReference type="RefSeq" id="XP_047755861.1">
    <property type="nucleotide sequence ID" value="XM_047899195.1"/>
</dbReference>
<dbReference type="AlphaFoldDB" id="A0A9Q8L5Z0"/>
<dbReference type="GeneID" id="71979925"/>
<feature type="transmembrane region" description="Helical" evidence="2">
    <location>
        <begin position="6"/>
        <end position="24"/>
    </location>
</feature>
<feature type="region of interest" description="Disordered" evidence="1">
    <location>
        <begin position="236"/>
        <end position="259"/>
    </location>
</feature>